<keyword evidence="3 5" id="KW-1133">Transmembrane helix</keyword>
<organism evidence="6 8">
    <name type="scientific">Pseudomonas morbosilactucae</name>
    <dbReference type="NCBI Taxonomy" id="2938197"/>
    <lineage>
        <taxon>Bacteria</taxon>
        <taxon>Pseudomonadati</taxon>
        <taxon>Pseudomonadota</taxon>
        <taxon>Gammaproteobacteria</taxon>
        <taxon>Pseudomonadales</taxon>
        <taxon>Pseudomonadaceae</taxon>
        <taxon>Pseudomonas</taxon>
    </lineage>
</organism>
<comment type="caution">
    <text evidence="6">The sequence shown here is derived from an EMBL/GenBank/DDBJ whole genome shotgun (WGS) entry which is preliminary data.</text>
</comment>
<dbReference type="Pfam" id="PF04191">
    <property type="entry name" value="PEMT"/>
    <property type="match status" value="1"/>
</dbReference>
<evidence type="ECO:0000313" key="7">
    <source>
        <dbReference type="EMBL" id="MCK9815654.1"/>
    </source>
</evidence>
<dbReference type="RefSeq" id="WP_123334826.1">
    <property type="nucleotide sequence ID" value="NZ_JALQCW010000009.1"/>
</dbReference>
<evidence type="ECO:0000256" key="1">
    <source>
        <dbReference type="ARBA" id="ARBA00004127"/>
    </source>
</evidence>
<evidence type="ECO:0000256" key="5">
    <source>
        <dbReference type="SAM" id="Phobius"/>
    </source>
</evidence>
<reference evidence="8 9" key="1">
    <citation type="journal article" date="2022" name="Int. J. Syst. Evol. Microbiol.">
        <title>Pseudomonas aegrilactucae sp. nov. and Pseudomonas morbosilactucae sp. nov., pathogens causing bacterial rot of lettuce in Japan.</title>
        <authorList>
            <person name="Sawada H."/>
            <person name="Fujikawa T."/>
            <person name="Satou M."/>
        </authorList>
    </citation>
    <scope>NUCLEOTIDE SEQUENCE [LARGE SCALE GENOMIC DNA]</scope>
    <source>
        <strain evidence="6 8">MAFF 302030</strain>
        <strain evidence="7 9">MAFF 302046</strain>
    </source>
</reference>
<feature type="transmembrane region" description="Helical" evidence="5">
    <location>
        <begin position="39"/>
        <end position="60"/>
    </location>
</feature>
<evidence type="ECO:0000256" key="4">
    <source>
        <dbReference type="ARBA" id="ARBA00023136"/>
    </source>
</evidence>
<sequence length="153" mass="17493">MPAPSEQPPLPPPLLYLLFITCALFLADWLPLPLLVNDWIRALSVALIVGGQGLSFWAMWRFRQQHTTSSNFNQPRQLLRDGPFAVSRNPINLGDTLGYCAIALLMGSLWPWLLLMPLLMLMNLSVIGPDERQLLAQFGEGYRDYCRKVRRWL</sequence>
<evidence type="ECO:0000313" key="6">
    <source>
        <dbReference type="EMBL" id="MCK9797292.1"/>
    </source>
</evidence>
<evidence type="ECO:0000256" key="2">
    <source>
        <dbReference type="ARBA" id="ARBA00022692"/>
    </source>
</evidence>
<feature type="transmembrane region" description="Helical" evidence="5">
    <location>
        <begin position="14"/>
        <end position="32"/>
    </location>
</feature>
<dbReference type="InterPro" id="IPR007318">
    <property type="entry name" value="Phopholipid_MeTrfase"/>
</dbReference>
<evidence type="ECO:0000256" key="3">
    <source>
        <dbReference type="ARBA" id="ARBA00022989"/>
    </source>
</evidence>
<dbReference type="InterPro" id="IPR052527">
    <property type="entry name" value="Metal_cation-efflux_comp"/>
</dbReference>
<dbReference type="Proteomes" id="UP001155059">
    <property type="component" value="Unassembled WGS sequence"/>
</dbReference>
<dbReference type="GO" id="GO:0012505">
    <property type="term" value="C:endomembrane system"/>
    <property type="evidence" value="ECO:0007669"/>
    <property type="project" value="UniProtKB-SubCell"/>
</dbReference>
<dbReference type="PANTHER" id="PTHR43847">
    <property type="entry name" value="BLL3993 PROTEIN"/>
    <property type="match status" value="1"/>
</dbReference>
<dbReference type="EMBL" id="JALQCW010000009">
    <property type="protein sequence ID" value="MCK9797292.1"/>
    <property type="molecule type" value="Genomic_DNA"/>
</dbReference>
<reference evidence="8 9" key="2">
    <citation type="journal article" date="2023" name="Plant Pathol.">
        <title>Dismantling and reorganizing Pseudomonas marginalis sensu#lato.</title>
        <authorList>
            <person name="Sawada H."/>
            <person name="Fujikawa T."/>
            <person name="Satou M."/>
        </authorList>
    </citation>
    <scope>NUCLEOTIDE SEQUENCE [LARGE SCALE GENOMIC DNA]</scope>
    <source>
        <strain evidence="6 8">MAFF 302030</strain>
        <strain evidence="7 9">MAFF 302046</strain>
    </source>
</reference>
<dbReference type="PANTHER" id="PTHR43847:SF1">
    <property type="entry name" value="BLL3993 PROTEIN"/>
    <property type="match status" value="1"/>
</dbReference>
<protein>
    <submittedName>
        <fullName evidence="6">Isoprenylcysteine carboxylmethyltransferase family protein</fullName>
    </submittedName>
</protein>
<dbReference type="Gene3D" id="1.20.120.1630">
    <property type="match status" value="1"/>
</dbReference>
<keyword evidence="2 5" id="KW-0812">Transmembrane</keyword>
<keyword evidence="4 5" id="KW-0472">Membrane</keyword>
<comment type="subcellular location">
    <subcellularLocation>
        <location evidence="1">Endomembrane system</location>
        <topology evidence="1">Multi-pass membrane protein</topology>
    </subcellularLocation>
</comment>
<gene>
    <name evidence="6" type="ORF">M1B34_05920</name>
    <name evidence="7" type="ORF">M1B35_16350</name>
</gene>
<dbReference type="EMBL" id="JALQCX010000029">
    <property type="protein sequence ID" value="MCK9815654.1"/>
    <property type="molecule type" value="Genomic_DNA"/>
</dbReference>
<evidence type="ECO:0000313" key="9">
    <source>
        <dbReference type="Proteomes" id="UP001155163"/>
    </source>
</evidence>
<name>A0A9X1YSC0_9PSED</name>
<feature type="transmembrane region" description="Helical" evidence="5">
    <location>
        <begin position="96"/>
        <end position="115"/>
    </location>
</feature>
<dbReference type="Proteomes" id="UP001155163">
    <property type="component" value="Unassembled WGS sequence"/>
</dbReference>
<dbReference type="AlphaFoldDB" id="A0A9X1YSC0"/>
<proteinExistence type="predicted"/>
<accession>A0A9X1YSC0</accession>
<evidence type="ECO:0000313" key="8">
    <source>
        <dbReference type="Proteomes" id="UP001155059"/>
    </source>
</evidence>
<keyword evidence="9" id="KW-1185">Reference proteome</keyword>